<evidence type="ECO:0000256" key="5">
    <source>
        <dbReference type="PIRSR" id="PIRSR623237-2"/>
    </source>
</evidence>
<dbReference type="PRINTS" id="PR02055">
    <property type="entry name" value="PROTEINF105"/>
</dbReference>
<sequence>MVNGSLFHWKLINKSALANVCHVGASMCSLLNTLHALTSEEDLYRGEEEIKDQSKEELESLIQVTDSASVIEGVDILTYSEKEWRGHTAKSTLVRKGYALLAQRFGSLRRVRGDNYCALRATLFQVLCQCEALPAWIQEDDITQNEEEVVRSWRFPMKFCDAEKRSNTIEQLKHCLKHFKNTLQEATQTSGSEERQQVCGRVFQGGEEEYALLEALKFLMLHVAMELYTHMQNGAEVPVFCWLLFARDTSETPFTFFANHLSRVGFTGGLEQVEMFLLGYTLQRTIQVYRLYKVDTEEFVTYYPDDHKEDWPIVCLVTEDDRHYNVPTASAGHQSSNSE</sequence>
<name>A0A8C9S587_SCLFO</name>
<feature type="region of interest" description="Linear diubiquitin binding" evidence="5">
    <location>
        <begin position="83"/>
        <end position="84"/>
    </location>
</feature>
<dbReference type="GeneTree" id="ENSGT00390000009802"/>
<feature type="active site" evidence="4">
    <location>
        <position position="323"/>
    </location>
</feature>
<feature type="active site" evidence="4">
    <location>
        <position position="114"/>
    </location>
</feature>
<feature type="region of interest" description="Linear diubiquitin binding" evidence="5">
    <location>
        <begin position="112"/>
        <end position="114"/>
    </location>
</feature>
<dbReference type="PRINTS" id="PR02057">
    <property type="entry name" value="PROTEINF105B"/>
</dbReference>
<reference evidence="6" key="3">
    <citation type="submission" date="2025-09" db="UniProtKB">
        <authorList>
            <consortium name="Ensembl"/>
        </authorList>
    </citation>
    <scope>IDENTIFICATION</scope>
</reference>
<feature type="active site" description="Nucleophile" evidence="4">
    <location>
        <position position="117"/>
    </location>
</feature>
<dbReference type="PANTHER" id="PTHR33662:SF3">
    <property type="entry name" value="FIBROUS SHEATH CABYR-BINDING PROTEIN-LIKE-RELATED"/>
    <property type="match status" value="1"/>
</dbReference>
<evidence type="ECO:0000313" key="6">
    <source>
        <dbReference type="Ensembl" id="ENSSFOP00015024779.1"/>
    </source>
</evidence>
<organism evidence="6 7">
    <name type="scientific">Scleropages formosus</name>
    <name type="common">Asian bonytongue</name>
    <name type="synonym">Osteoglossum formosum</name>
    <dbReference type="NCBI Taxonomy" id="113540"/>
    <lineage>
        <taxon>Eukaryota</taxon>
        <taxon>Metazoa</taxon>
        <taxon>Chordata</taxon>
        <taxon>Craniata</taxon>
        <taxon>Vertebrata</taxon>
        <taxon>Euteleostomi</taxon>
        <taxon>Actinopterygii</taxon>
        <taxon>Neopterygii</taxon>
        <taxon>Teleostei</taxon>
        <taxon>Osteoglossocephala</taxon>
        <taxon>Osteoglossomorpha</taxon>
        <taxon>Osteoglossiformes</taxon>
        <taxon>Osteoglossidae</taxon>
        <taxon>Scleropages</taxon>
    </lineage>
</organism>
<reference evidence="6 7" key="1">
    <citation type="submission" date="2019-04" db="EMBL/GenBank/DDBJ databases">
        <authorList>
            <consortium name="Wellcome Sanger Institute Data Sharing"/>
        </authorList>
    </citation>
    <scope>NUCLEOTIDE SEQUENCE [LARGE SCALE GENOMIC DNA]</scope>
</reference>
<dbReference type="GO" id="GO:1990108">
    <property type="term" value="P:protein linear deubiquitination"/>
    <property type="evidence" value="ECO:0007669"/>
    <property type="project" value="InterPro"/>
</dbReference>
<evidence type="ECO:0000256" key="4">
    <source>
        <dbReference type="PIRSR" id="PIRSR623237-1"/>
    </source>
</evidence>
<proteinExistence type="inferred from homology"/>
<reference evidence="6" key="2">
    <citation type="submission" date="2025-08" db="UniProtKB">
        <authorList>
            <consortium name="Ensembl"/>
        </authorList>
    </citation>
    <scope>IDENTIFICATION</scope>
</reference>
<dbReference type="Ensembl" id="ENSSFOT00015025047.2">
    <property type="protein sequence ID" value="ENSSFOP00015024779.1"/>
    <property type="gene ID" value="ENSSFOG00015015927.2"/>
</dbReference>
<dbReference type="Pfam" id="PF16218">
    <property type="entry name" value="Peptidase_C101"/>
    <property type="match status" value="1"/>
</dbReference>
<feature type="site" description="Linear diubiquitin binding" evidence="5">
    <location>
        <position position="298"/>
    </location>
</feature>
<dbReference type="Proteomes" id="UP000694397">
    <property type="component" value="Chromosome 3"/>
</dbReference>
<dbReference type="InterPro" id="IPR023235">
    <property type="entry name" value="FAM105"/>
</dbReference>
<keyword evidence="3" id="KW-0963">Cytoplasm</keyword>
<feature type="region of interest" description="Linear diubiquitin binding" evidence="5">
    <location>
        <begin position="267"/>
        <end position="273"/>
    </location>
</feature>
<evidence type="ECO:0000256" key="3">
    <source>
        <dbReference type="ARBA" id="ARBA00022490"/>
    </source>
</evidence>
<evidence type="ECO:0000256" key="2">
    <source>
        <dbReference type="ARBA" id="ARBA00010267"/>
    </source>
</evidence>
<evidence type="ECO:0000256" key="1">
    <source>
        <dbReference type="ARBA" id="ARBA00004496"/>
    </source>
</evidence>
<evidence type="ECO:0000313" key="7">
    <source>
        <dbReference type="Proteomes" id="UP000694397"/>
    </source>
</evidence>
<protein>
    <submittedName>
        <fullName evidence="6">OTU deubiquitinase with linear linkage specificity</fullName>
    </submittedName>
</protein>
<gene>
    <name evidence="6" type="primary">OTULIN</name>
</gene>
<dbReference type="PANTHER" id="PTHR33662">
    <property type="entry name" value="OTU DEUBIQUITINASE WITH LINEAR LINKAGE-SPECIFICITY A-RELATED"/>
    <property type="match status" value="1"/>
</dbReference>
<dbReference type="GO" id="GO:0005737">
    <property type="term" value="C:cytoplasm"/>
    <property type="evidence" value="ECO:0007669"/>
    <property type="project" value="UniProtKB-SubCell"/>
</dbReference>
<keyword evidence="7" id="KW-1185">Reference proteome</keyword>
<dbReference type="InterPro" id="IPR023237">
    <property type="entry name" value="Otulin"/>
</dbReference>
<dbReference type="GO" id="GO:0004843">
    <property type="term" value="F:cysteine-type deubiquitinase activity"/>
    <property type="evidence" value="ECO:0007669"/>
    <property type="project" value="InterPro"/>
</dbReference>
<comment type="subcellular location">
    <subcellularLocation>
        <location evidence="1">Cytoplasm</location>
    </subcellularLocation>
</comment>
<dbReference type="AlphaFoldDB" id="A0A8C9S587"/>
<accession>A0A8C9S587</accession>
<comment type="similarity">
    <text evidence="2">Belongs to the peptidase C65 family. Otulin subfamily.</text>
</comment>
<dbReference type="OrthoDB" id="5962728at2759"/>
<feature type="region of interest" description="Linear diubiquitin binding" evidence="5">
    <location>
        <begin position="320"/>
        <end position="322"/>
    </location>
</feature>